<evidence type="ECO:0000256" key="7">
    <source>
        <dbReference type="ARBA" id="ARBA00022777"/>
    </source>
</evidence>
<gene>
    <name evidence="9" type="ORF">C7K38_01675</name>
    <name evidence="10" type="ORF">GCM10025885_00010</name>
    <name evidence="11" type="ORF">GCM10025885_23400</name>
    <name evidence="12" type="ORF">GCM10025885_24020</name>
</gene>
<evidence type="ECO:0000313" key="14">
    <source>
        <dbReference type="Proteomes" id="UP001157039"/>
    </source>
</evidence>
<evidence type="ECO:0000313" key="10">
    <source>
        <dbReference type="EMBL" id="GMA70952.1"/>
    </source>
</evidence>
<sequence length="139" mass="15523">MNQILLASHGDLAKGMLQTASMLIGELDNIHAFSSYRDDDSRLLHSMNEKIKTFNENDHVYILSDIFGGSVNNEILKLLNKSNITLIAGMNLMLVMGVATQTEKIEEKELNRIIQESQQGIINCNSLLEKNTNTEGDDL</sequence>
<dbReference type="InterPro" id="IPR004701">
    <property type="entry name" value="PTS_EIIA_man-typ"/>
</dbReference>
<reference evidence="9 13" key="1">
    <citation type="journal article" date="2012" name="Int. J. Syst. Evol. Microbiol.">
        <title>Characterization of Tetragenococcus strains from sugar thick juice reveals a novel species, Tetragenococcus osmophilus sp. nov., and divides Tetragenococcus halophilus into two subspecies, T. halophilus subsp. halophilus subsp. nov. and T. halophilus subsp. flandriensis subsp. nov.</title>
        <authorList>
            <person name="Juste A."/>
            <person name="Van Trappen S."/>
            <person name="Verreth C."/>
            <person name="Cleenwerck I."/>
            <person name="De Vos P."/>
            <person name="Lievens B."/>
            <person name="Willems K.A."/>
        </authorList>
    </citation>
    <scope>NUCLEOTIDE SEQUENCE [LARGE SCALE GENOMIC DNA]</scope>
    <source>
        <strain evidence="9 13">JCM 31126</strain>
    </source>
</reference>
<proteinExistence type="predicted"/>
<reference evidence="11 14" key="2">
    <citation type="journal article" date="2014" name="Int. J. Syst. Evol. Microbiol.">
        <title>Complete genome sequence of Corynebacterium casei LMG S-19264T (=DSM 44701T), isolated from a smear-ripened cheese.</title>
        <authorList>
            <consortium name="US DOE Joint Genome Institute (JGI-PGF)"/>
            <person name="Walter F."/>
            <person name="Albersmeier A."/>
            <person name="Kalinowski J."/>
            <person name="Ruckert C."/>
        </authorList>
    </citation>
    <scope>NUCLEOTIDE SEQUENCE [LARGE SCALE GENOMIC DNA]</scope>
    <source>
        <strain evidence="11 14">NBRC 114545</strain>
    </source>
</reference>
<keyword evidence="3" id="KW-0963">Cytoplasm</keyword>
<dbReference type="Proteomes" id="UP000268310">
    <property type="component" value="Chromosome"/>
</dbReference>
<keyword evidence="5" id="KW-0808">Transferase</keyword>
<dbReference type="CDD" id="cd00006">
    <property type="entry name" value="PTS_IIA_man"/>
    <property type="match status" value="1"/>
</dbReference>
<dbReference type="EMBL" id="BSUW01000001">
    <property type="protein sequence ID" value="GMA73291.1"/>
    <property type="molecule type" value="Genomic_DNA"/>
</dbReference>
<dbReference type="Pfam" id="PF03610">
    <property type="entry name" value="EIIA-man"/>
    <property type="match status" value="1"/>
</dbReference>
<evidence type="ECO:0000256" key="2">
    <source>
        <dbReference type="ARBA" id="ARBA00022448"/>
    </source>
</evidence>
<dbReference type="GO" id="GO:0005737">
    <property type="term" value="C:cytoplasm"/>
    <property type="evidence" value="ECO:0007669"/>
    <property type="project" value="UniProtKB-SubCell"/>
</dbReference>
<dbReference type="SUPFAM" id="SSF53062">
    <property type="entry name" value="PTS system fructose IIA component-like"/>
    <property type="match status" value="1"/>
</dbReference>
<dbReference type="PROSITE" id="PS51096">
    <property type="entry name" value="PTS_EIIA_TYPE_4"/>
    <property type="match status" value="1"/>
</dbReference>
<comment type="subcellular location">
    <subcellularLocation>
        <location evidence="1">Cytoplasm</location>
    </subcellularLocation>
</comment>
<evidence type="ECO:0000256" key="3">
    <source>
        <dbReference type="ARBA" id="ARBA00022490"/>
    </source>
</evidence>
<dbReference type="AlphaFoldDB" id="A0AA37XNR8"/>
<feature type="domain" description="PTS EIIA type-4" evidence="8">
    <location>
        <begin position="1"/>
        <end position="121"/>
    </location>
</feature>
<dbReference type="EMBL" id="CP027783">
    <property type="protein sequence ID" value="AYW47192.1"/>
    <property type="molecule type" value="Genomic_DNA"/>
</dbReference>
<dbReference type="Proteomes" id="UP001157039">
    <property type="component" value="Unassembled WGS sequence"/>
</dbReference>
<evidence type="ECO:0000313" key="11">
    <source>
        <dbReference type="EMBL" id="GMA73291.1"/>
    </source>
</evidence>
<dbReference type="RefSeq" id="WP_123934199.1">
    <property type="nucleotide sequence ID" value="NZ_BSUW01000001.1"/>
</dbReference>
<dbReference type="PANTHER" id="PTHR33799:SF1">
    <property type="entry name" value="PTS SYSTEM MANNOSE-SPECIFIC EIIAB COMPONENT-RELATED"/>
    <property type="match status" value="1"/>
</dbReference>
<dbReference type="GO" id="GO:0016020">
    <property type="term" value="C:membrane"/>
    <property type="evidence" value="ECO:0007669"/>
    <property type="project" value="InterPro"/>
</dbReference>
<dbReference type="GO" id="GO:0009401">
    <property type="term" value="P:phosphoenolpyruvate-dependent sugar phosphotransferase system"/>
    <property type="evidence" value="ECO:0007669"/>
    <property type="project" value="UniProtKB-KW"/>
</dbReference>
<evidence type="ECO:0000313" key="9">
    <source>
        <dbReference type="EMBL" id="AYW47192.1"/>
    </source>
</evidence>
<dbReference type="PANTHER" id="PTHR33799">
    <property type="entry name" value="PTS PERMEASE-RELATED-RELATED"/>
    <property type="match status" value="1"/>
</dbReference>
<dbReference type="InterPro" id="IPR051471">
    <property type="entry name" value="Bacterial_PTS_sugar_comp"/>
</dbReference>
<evidence type="ECO:0000256" key="5">
    <source>
        <dbReference type="ARBA" id="ARBA00022679"/>
    </source>
</evidence>
<accession>A0AA37XNR8</accession>
<dbReference type="EMBL" id="BSUW01000001">
    <property type="protein sequence ID" value="GMA70952.1"/>
    <property type="molecule type" value="Genomic_DNA"/>
</dbReference>
<evidence type="ECO:0000256" key="1">
    <source>
        <dbReference type="ARBA" id="ARBA00004496"/>
    </source>
</evidence>
<keyword evidence="2" id="KW-0813">Transport</keyword>
<evidence type="ECO:0000313" key="13">
    <source>
        <dbReference type="Proteomes" id="UP000268310"/>
    </source>
</evidence>
<dbReference type="InterPro" id="IPR036662">
    <property type="entry name" value="PTS_EIIA_man-typ_sf"/>
</dbReference>
<reference evidence="9" key="3">
    <citation type="submission" date="2018-03" db="EMBL/GenBank/DDBJ databases">
        <authorList>
            <person name="Jeon C.O."/>
        </authorList>
    </citation>
    <scope>NUCLEOTIDE SEQUENCE</scope>
    <source>
        <strain evidence="9">JCM 31126</strain>
    </source>
</reference>
<keyword evidence="4" id="KW-0762">Sugar transport</keyword>
<dbReference type="Gene3D" id="3.40.50.510">
    <property type="entry name" value="Phosphotransferase system, mannose-type IIA component"/>
    <property type="match status" value="1"/>
</dbReference>
<evidence type="ECO:0000313" key="12">
    <source>
        <dbReference type="EMBL" id="GMA73353.1"/>
    </source>
</evidence>
<organism evidence="11 14">
    <name type="scientific">Tetragenococcus osmophilus</name>
    <dbReference type="NCBI Taxonomy" id="526944"/>
    <lineage>
        <taxon>Bacteria</taxon>
        <taxon>Bacillati</taxon>
        <taxon>Bacillota</taxon>
        <taxon>Bacilli</taxon>
        <taxon>Lactobacillales</taxon>
        <taxon>Enterococcaceae</taxon>
        <taxon>Tetragenococcus</taxon>
    </lineage>
</organism>
<keyword evidence="7" id="KW-0418">Kinase</keyword>
<dbReference type="GO" id="GO:0016301">
    <property type="term" value="F:kinase activity"/>
    <property type="evidence" value="ECO:0007669"/>
    <property type="project" value="UniProtKB-KW"/>
</dbReference>
<protein>
    <submittedName>
        <fullName evidence="11">PTS fructose transporter subunit IIA</fullName>
    </submittedName>
</protein>
<evidence type="ECO:0000256" key="6">
    <source>
        <dbReference type="ARBA" id="ARBA00022683"/>
    </source>
</evidence>
<keyword evidence="13" id="KW-1185">Reference proteome</keyword>
<dbReference type="InterPro" id="IPR033887">
    <property type="entry name" value="PTS_IIA_man"/>
</dbReference>
<keyword evidence="6" id="KW-0598">Phosphotransferase system</keyword>
<evidence type="ECO:0000256" key="4">
    <source>
        <dbReference type="ARBA" id="ARBA00022597"/>
    </source>
</evidence>
<reference evidence="11" key="4">
    <citation type="submission" date="2023-02" db="EMBL/GenBank/DDBJ databases">
        <authorList>
            <person name="Sun Q."/>
            <person name="Mori K."/>
        </authorList>
    </citation>
    <scope>NUCLEOTIDE SEQUENCE</scope>
    <source>
        <strain evidence="11">NBRC 114545</strain>
    </source>
</reference>
<name>A0AA37XNR8_9ENTE</name>
<dbReference type="KEGG" id="too:C7K38_01675"/>
<evidence type="ECO:0000259" key="8">
    <source>
        <dbReference type="PROSITE" id="PS51096"/>
    </source>
</evidence>
<dbReference type="EMBL" id="BSUW01000002">
    <property type="protein sequence ID" value="GMA73353.1"/>
    <property type="molecule type" value="Genomic_DNA"/>
</dbReference>